<reference evidence="4" key="1">
    <citation type="journal article" date="2019" name="Int. J. Syst. Evol. Microbiol.">
        <title>The Global Catalogue of Microorganisms (GCM) 10K type strain sequencing project: providing services to taxonomists for standard genome sequencing and annotation.</title>
        <authorList>
            <consortium name="The Broad Institute Genomics Platform"/>
            <consortium name="The Broad Institute Genome Sequencing Center for Infectious Disease"/>
            <person name="Wu L."/>
            <person name="Ma J."/>
        </authorList>
    </citation>
    <scope>NUCLEOTIDE SEQUENCE [LARGE SCALE GENOMIC DNA]</scope>
    <source>
        <strain evidence="4">NBRC 105857</strain>
    </source>
</reference>
<evidence type="ECO:0000259" key="2">
    <source>
        <dbReference type="Pfam" id="PF26621"/>
    </source>
</evidence>
<protein>
    <recommendedName>
        <fullName evidence="2">DUF8198 domain-containing protein</fullName>
    </recommendedName>
</protein>
<name>A0ABQ5YR33_9BURK</name>
<dbReference type="InterPro" id="IPR058063">
    <property type="entry name" value="FFLEE_fam"/>
</dbReference>
<organism evidence="3 4">
    <name type="scientific">Limnobacter litoralis</name>
    <dbReference type="NCBI Taxonomy" id="481366"/>
    <lineage>
        <taxon>Bacteria</taxon>
        <taxon>Pseudomonadati</taxon>
        <taxon>Pseudomonadota</taxon>
        <taxon>Betaproteobacteria</taxon>
        <taxon>Burkholderiales</taxon>
        <taxon>Burkholderiaceae</taxon>
        <taxon>Limnobacter</taxon>
    </lineage>
</organism>
<evidence type="ECO:0000256" key="1">
    <source>
        <dbReference type="SAM" id="MobiDB-lite"/>
    </source>
</evidence>
<dbReference type="EMBL" id="BSOJ01000009">
    <property type="protein sequence ID" value="GLR25736.1"/>
    <property type="molecule type" value="Genomic_DNA"/>
</dbReference>
<dbReference type="Proteomes" id="UP001156664">
    <property type="component" value="Unassembled WGS sequence"/>
</dbReference>
<dbReference type="NCBIfam" id="NF047641">
    <property type="entry name" value="FFLEE_fam"/>
    <property type="match status" value="1"/>
</dbReference>
<dbReference type="RefSeq" id="WP_284280174.1">
    <property type="nucleotide sequence ID" value="NZ_BSOJ01000009.1"/>
</dbReference>
<accession>A0ABQ5YR33</accession>
<sequence length="241" mass="27779">MNKESLSAIQKDISRMRSSSPENSNLQRIKILVKIFQNKRLADTHQKLLEDESTRAAALFFLERLYGAGDLSRRDQQVERIVPKAEGILPSAAVDVLRKVLYTDWLAEKMDTELASKLMELDSFSEECLSDEAYLEAFRNLDAWEIRQQQIDLIGDVGQSLHRLLRLPLLSTILKMTRGAAQKANLEEFHDFLTEGVRAFKSLRDPQRFFEAIQNRERLLLETVRSSGACSFEALYDEIRR</sequence>
<keyword evidence="4" id="KW-1185">Reference proteome</keyword>
<proteinExistence type="predicted"/>
<feature type="domain" description="DUF8198" evidence="2">
    <location>
        <begin position="22"/>
        <end position="226"/>
    </location>
</feature>
<feature type="region of interest" description="Disordered" evidence="1">
    <location>
        <begin position="1"/>
        <end position="21"/>
    </location>
</feature>
<comment type="caution">
    <text evidence="3">The sequence shown here is derived from an EMBL/GenBank/DDBJ whole genome shotgun (WGS) entry which is preliminary data.</text>
</comment>
<evidence type="ECO:0000313" key="4">
    <source>
        <dbReference type="Proteomes" id="UP001156664"/>
    </source>
</evidence>
<evidence type="ECO:0000313" key="3">
    <source>
        <dbReference type="EMBL" id="GLR25736.1"/>
    </source>
</evidence>
<gene>
    <name evidence="3" type="ORF">GCM10007875_08240</name>
</gene>
<dbReference type="Pfam" id="PF26621">
    <property type="entry name" value="DUF8198"/>
    <property type="match status" value="1"/>
</dbReference>
<dbReference type="InterPro" id="IPR058511">
    <property type="entry name" value="DUF8198"/>
</dbReference>